<dbReference type="InterPro" id="IPR015943">
    <property type="entry name" value="WD40/YVTN_repeat-like_dom_sf"/>
</dbReference>
<dbReference type="SUPFAM" id="SSF50978">
    <property type="entry name" value="WD40 repeat-like"/>
    <property type="match status" value="1"/>
</dbReference>
<keyword evidence="2" id="KW-0132">Cell division</keyword>
<protein>
    <recommendedName>
        <fullName evidence="1">Anaphase-promoting complex subunit 4</fullName>
    </recommendedName>
</protein>
<evidence type="ECO:0000256" key="2">
    <source>
        <dbReference type="ARBA" id="ARBA00022618"/>
    </source>
</evidence>
<evidence type="ECO:0000313" key="9">
    <source>
        <dbReference type="EMBL" id="GLI64194.1"/>
    </source>
</evidence>
<dbReference type="EMBL" id="BSDZ01000017">
    <property type="protein sequence ID" value="GLI64194.1"/>
    <property type="molecule type" value="Genomic_DNA"/>
</dbReference>
<evidence type="ECO:0000256" key="6">
    <source>
        <dbReference type="SAM" id="MobiDB-lite"/>
    </source>
</evidence>
<reference evidence="9 10" key="1">
    <citation type="journal article" date="2023" name="IScience">
        <title>Expanded male sex-determining region conserved during the evolution of homothallism in the green alga Volvox.</title>
        <authorList>
            <person name="Yamamoto K."/>
            <person name="Matsuzaki R."/>
            <person name="Mahakham W."/>
            <person name="Heman W."/>
            <person name="Sekimoto H."/>
            <person name="Kawachi M."/>
            <person name="Minakuchi Y."/>
            <person name="Toyoda A."/>
            <person name="Nozaki H."/>
        </authorList>
    </citation>
    <scope>NUCLEOTIDE SEQUENCE [LARGE SCALE GENOMIC DNA]</scope>
    <source>
        <strain evidence="9 10">NIES-4468</strain>
    </source>
</reference>
<proteinExistence type="predicted"/>
<evidence type="ECO:0000313" key="10">
    <source>
        <dbReference type="Proteomes" id="UP001165090"/>
    </source>
</evidence>
<keyword evidence="5" id="KW-0131">Cell cycle</keyword>
<evidence type="ECO:0000256" key="4">
    <source>
        <dbReference type="ARBA" id="ARBA00022786"/>
    </source>
</evidence>
<evidence type="ECO:0000256" key="5">
    <source>
        <dbReference type="ARBA" id="ARBA00023306"/>
    </source>
</evidence>
<dbReference type="InterPro" id="IPR024789">
    <property type="entry name" value="APC4"/>
</dbReference>
<accession>A0ABQ5S3L1</accession>
<feature type="region of interest" description="Disordered" evidence="6">
    <location>
        <begin position="620"/>
        <end position="673"/>
    </location>
</feature>
<dbReference type="InterPro" id="IPR024977">
    <property type="entry name" value="Apc4-like_WD40_dom"/>
</dbReference>
<dbReference type="PANTHER" id="PTHR13260">
    <property type="entry name" value="ANAPHASE PROMOTING COMPLEX SUBUNIT 4 APC4"/>
    <property type="match status" value="1"/>
</dbReference>
<feature type="domain" description="Anaphase-promoting complex subunit 4-like WD40" evidence="7">
    <location>
        <begin position="52"/>
        <end position="137"/>
    </location>
</feature>
<sequence>MNTCEIKASETMHAAMSSGSASDDSDVGAHSNPNAFTVLYENALSQQVLLGCWCPTMDLLALVSDDGQLGVHRLEWQKLWVACPDTPITALCWRPDGKVLATGHHHGAVSLYNVEACELFRTLRAPLATPICHLSWVQGLAPNPATATPAIHLAYRYRHTRFFPAPPPGREQGVGSGTAAAAAGWRCGGAAGGAAGAAGGGAGGGVGAAALLEWPPPPDSLDVLVTSDTGGGVSIFACGEVMVASLPPRANDVRDVHHREGARELRSATAAAASGHLVARGELPGTLQALLSRDLNFLLVVSEPAAAAEATESGRGIRSSSSGGGGGGAGIAAAVLSVYGCGKLGSCQEEILELSLLGGLVAGRLEAAAAALVAAARAWKGAAAELGKRMDEQLREALASHGHDPDDALGELTCMLASGHVSAPLHSFLTGSLTEAGLRRLAKTVDLAVREVSSLLLDGVLPALQLVVFVMGELRGRARTASIIQTLGLQERAVAVAEVEAVKALIQVESLRQLVTRVGCQYRVFFTWLLKTLHSLEETRPPSAEGPLPGGPLPGAGSLADAPICLPTLLAFLEEGGQLSADAVARDLDASQSTLGLPVGSLTFPPDLLPHLRALQEAAFPMPPPEEPGAVEAGDLSPSDGGSAAAGPSRGTSGGSSAGVGEGGSGGSSWPDKPLQRQLGWLVELCRRAFGGLQKDVSPSVQLLTRIPLLPAPAPQRWLPYGGPSCGDRDGECGRRCSLQLPQIRTEPPVGKPALLACVLPAAALPIPLGNKDRDMLLLMQVALRPLQSRPQARACLLELPRGLRVLGMSYYRSAQLALLLGPTANPQVADGSGGSTAADGHGPGADGGALLALVPTESLRMSDVSDIGGGGNDAEPVTTVSCVAPLPPPSSSSLTHQSCVAQICAARGAVVQWPV</sequence>
<feature type="non-terminal residue" evidence="9">
    <location>
        <position position="916"/>
    </location>
</feature>
<dbReference type="Pfam" id="PF12896">
    <property type="entry name" value="ANAPC4"/>
    <property type="match status" value="1"/>
</dbReference>
<evidence type="ECO:0000256" key="3">
    <source>
        <dbReference type="ARBA" id="ARBA00022776"/>
    </source>
</evidence>
<evidence type="ECO:0000256" key="1">
    <source>
        <dbReference type="ARBA" id="ARBA00016067"/>
    </source>
</evidence>
<feature type="compositionally biased region" description="Gly residues" evidence="6">
    <location>
        <begin position="652"/>
        <end position="667"/>
    </location>
</feature>
<name>A0ABQ5S3L1_9CHLO</name>
<dbReference type="Proteomes" id="UP001165090">
    <property type="component" value="Unassembled WGS sequence"/>
</dbReference>
<feature type="domain" description="Anaphase-promoting complex subunit 4 long" evidence="8">
    <location>
        <begin position="347"/>
        <end position="537"/>
    </location>
</feature>
<dbReference type="PANTHER" id="PTHR13260:SF0">
    <property type="entry name" value="ANAPHASE-PROMOTING COMPLEX SUBUNIT 4"/>
    <property type="match status" value="1"/>
</dbReference>
<dbReference type="Pfam" id="PF12894">
    <property type="entry name" value="ANAPC4_WD40"/>
    <property type="match status" value="1"/>
</dbReference>
<keyword evidence="4" id="KW-0833">Ubl conjugation pathway</keyword>
<gene>
    <name evidence="9" type="ORF">VaNZ11_007385</name>
</gene>
<feature type="compositionally biased region" description="Low complexity" evidence="6">
    <location>
        <begin position="628"/>
        <end position="651"/>
    </location>
</feature>
<keyword evidence="10" id="KW-1185">Reference proteome</keyword>
<keyword evidence="3" id="KW-0498">Mitosis</keyword>
<comment type="caution">
    <text evidence="9">The sequence shown here is derived from an EMBL/GenBank/DDBJ whole genome shotgun (WGS) entry which is preliminary data.</text>
</comment>
<evidence type="ECO:0000259" key="8">
    <source>
        <dbReference type="Pfam" id="PF12896"/>
    </source>
</evidence>
<organism evidence="9 10">
    <name type="scientific">Volvox africanus</name>
    <dbReference type="NCBI Taxonomy" id="51714"/>
    <lineage>
        <taxon>Eukaryota</taxon>
        <taxon>Viridiplantae</taxon>
        <taxon>Chlorophyta</taxon>
        <taxon>core chlorophytes</taxon>
        <taxon>Chlorophyceae</taxon>
        <taxon>CS clade</taxon>
        <taxon>Chlamydomonadales</taxon>
        <taxon>Volvocaceae</taxon>
        <taxon>Volvox</taxon>
    </lineage>
</organism>
<dbReference type="InterPro" id="IPR024790">
    <property type="entry name" value="APC4_long_dom"/>
</dbReference>
<evidence type="ECO:0000259" key="7">
    <source>
        <dbReference type="Pfam" id="PF12894"/>
    </source>
</evidence>
<dbReference type="InterPro" id="IPR036322">
    <property type="entry name" value="WD40_repeat_dom_sf"/>
</dbReference>
<dbReference type="Gene3D" id="2.130.10.10">
    <property type="entry name" value="YVTN repeat-like/Quinoprotein amine dehydrogenase"/>
    <property type="match status" value="1"/>
</dbReference>